<gene>
    <name evidence="1" type="ORF">SAMN04488124_3175</name>
</gene>
<dbReference type="OrthoDB" id="306033at2157"/>
<proteinExistence type="predicted"/>
<evidence type="ECO:0000313" key="1">
    <source>
        <dbReference type="EMBL" id="SFR65332.1"/>
    </source>
</evidence>
<reference evidence="2" key="1">
    <citation type="submission" date="2016-10" db="EMBL/GenBank/DDBJ databases">
        <authorList>
            <person name="Varghese N."/>
            <person name="Submissions S."/>
        </authorList>
    </citation>
    <scope>NUCLEOTIDE SEQUENCE [LARGE SCALE GENOMIC DNA]</scope>
    <source>
        <strain evidence="2">CGMCC 1.8711</strain>
    </source>
</reference>
<dbReference type="Proteomes" id="UP000243250">
    <property type="component" value="Unassembled WGS sequence"/>
</dbReference>
<dbReference type="RefSeq" id="WP_175501576.1">
    <property type="nucleotide sequence ID" value="NZ_FOYS01000005.1"/>
</dbReference>
<keyword evidence="2" id="KW-1185">Reference proteome</keyword>
<protein>
    <submittedName>
        <fullName evidence="1">Uncharacterized protein</fullName>
    </submittedName>
</protein>
<name>A0A1I6IF11_9EURY</name>
<dbReference type="EMBL" id="FOYS01000005">
    <property type="protein sequence ID" value="SFR65332.1"/>
    <property type="molecule type" value="Genomic_DNA"/>
</dbReference>
<evidence type="ECO:0000313" key="2">
    <source>
        <dbReference type="Proteomes" id="UP000243250"/>
    </source>
</evidence>
<dbReference type="AlphaFoldDB" id="A0A1I6IF11"/>
<organism evidence="1 2">
    <name type="scientific">Halogeometricum limi</name>
    <dbReference type="NCBI Taxonomy" id="555875"/>
    <lineage>
        <taxon>Archaea</taxon>
        <taxon>Methanobacteriati</taxon>
        <taxon>Methanobacteriota</taxon>
        <taxon>Stenosarchaea group</taxon>
        <taxon>Halobacteria</taxon>
        <taxon>Halobacteriales</taxon>
        <taxon>Haloferacaceae</taxon>
        <taxon>Halogeometricum</taxon>
    </lineage>
</organism>
<accession>A0A1I6IF11</accession>
<sequence>MSKTHTTNVETESPMDKFYLPGTSLPTDLGRVEAAVTDLFTFHGRVLIPRTYNR</sequence>